<keyword evidence="8" id="KW-1185">Reference proteome</keyword>
<evidence type="ECO:0000256" key="5">
    <source>
        <dbReference type="SAM" id="Phobius"/>
    </source>
</evidence>
<protein>
    <submittedName>
        <fullName evidence="7">Cation transporter</fullName>
    </submittedName>
</protein>
<dbReference type="InterPro" id="IPR058533">
    <property type="entry name" value="Cation_efflux_TM"/>
</dbReference>
<feature type="domain" description="HMA" evidence="6">
    <location>
        <begin position="5"/>
        <end position="68"/>
    </location>
</feature>
<evidence type="ECO:0000256" key="1">
    <source>
        <dbReference type="ARBA" id="ARBA00004141"/>
    </source>
</evidence>
<feature type="transmembrane region" description="Helical" evidence="5">
    <location>
        <begin position="222"/>
        <end position="239"/>
    </location>
</feature>
<dbReference type="Proteomes" id="UP001365405">
    <property type="component" value="Unassembled WGS sequence"/>
</dbReference>
<dbReference type="InterPro" id="IPR027469">
    <property type="entry name" value="Cation_efflux_TMD_sf"/>
</dbReference>
<reference evidence="7 8" key="1">
    <citation type="submission" date="2024-04" db="EMBL/GenBank/DDBJ databases">
        <title>Novel species of the genus Ideonella isolated from streams.</title>
        <authorList>
            <person name="Lu H."/>
        </authorList>
    </citation>
    <scope>NUCLEOTIDE SEQUENCE [LARGE SCALE GENOMIC DNA]</scope>
    <source>
        <strain evidence="7 8">DXS22W</strain>
    </source>
</reference>
<keyword evidence="2 5" id="KW-0812">Transmembrane</keyword>
<feature type="transmembrane region" description="Helical" evidence="5">
    <location>
        <begin position="119"/>
        <end position="140"/>
    </location>
</feature>
<keyword evidence="3 5" id="KW-1133">Transmembrane helix</keyword>
<sequence length="266" mass="27743">MPPPTRSVFDIPKMDCPSEEGMVRMALQGVAGVTSLSFDLHRRQLTAVHQGPTDELLAHLQPLGLGTTLATSSPSGDAAAAAADPAGEARVLKQLLAINALMFVLEIGVGLWAQSTGLIADALDMFADAAVYGLALYAVGRSDALKARAAHLAGWLQLGLALLTLAEVLRRFVFGSEPVSALMMCMGGVALIANAACLILIARQRQAGAHMQASYIFSSSDVIANAGVILAGALVAWTGSRHPDLVIGLVITGVVMNGARRILRLR</sequence>
<evidence type="ECO:0000256" key="3">
    <source>
        <dbReference type="ARBA" id="ARBA00022989"/>
    </source>
</evidence>
<proteinExistence type="predicted"/>
<dbReference type="SUPFAM" id="SSF161111">
    <property type="entry name" value="Cation efflux protein transmembrane domain-like"/>
    <property type="match status" value="1"/>
</dbReference>
<gene>
    <name evidence="7" type="ORF">AACH10_07525</name>
</gene>
<evidence type="ECO:0000256" key="4">
    <source>
        <dbReference type="ARBA" id="ARBA00023136"/>
    </source>
</evidence>
<feature type="transmembrane region" description="Helical" evidence="5">
    <location>
        <begin position="245"/>
        <end position="263"/>
    </location>
</feature>
<comment type="caution">
    <text evidence="7">The sequence shown here is derived from an EMBL/GenBank/DDBJ whole genome shotgun (WGS) entry which is preliminary data.</text>
</comment>
<dbReference type="Gene3D" id="3.30.70.100">
    <property type="match status" value="1"/>
</dbReference>
<accession>A0ABU9CDY0</accession>
<keyword evidence="4 5" id="KW-0472">Membrane</keyword>
<evidence type="ECO:0000313" key="7">
    <source>
        <dbReference type="EMBL" id="MEK8050083.1"/>
    </source>
</evidence>
<feature type="transmembrane region" description="Helical" evidence="5">
    <location>
        <begin position="152"/>
        <end position="173"/>
    </location>
</feature>
<dbReference type="EMBL" id="JBBUTH010000003">
    <property type="protein sequence ID" value="MEK8050083.1"/>
    <property type="molecule type" value="Genomic_DNA"/>
</dbReference>
<dbReference type="Pfam" id="PF01545">
    <property type="entry name" value="Cation_efflux"/>
    <property type="match status" value="1"/>
</dbReference>
<evidence type="ECO:0000259" key="6">
    <source>
        <dbReference type="PROSITE" id="PS50846"/>
    </source>
</evidence>
<dbReference type="SUPFAM" id="SSF55008">
    <property type="entry name" value="HMA, heavy metal-associated domain"/>
    <property type="match status" value="1"/>
</dbReference>
<feature type="transmembrane region" description="Helical" evidence="5">
    <location>
        <begin position="179"/>
        <end position="201"/>
    </location>
</feature>
<dbReference type="InterPro" id="IPR006121">
    <property type="entry name" value="HMA_dom"/>
</dbReference>
<dbReference type="Gene3D" id="1.20.1510.10">
    <property type="entry name" value="Cation efflux protein transmembrane domain"/>
    <property type="match status" value="1"/>
</dbReference>
<name>A0ABU9CDY0_9BURK</name>
<organism evidence="7 8">
    <name type="scientific">Pseudaquabacterium inlustre</name>
    <dbReference type="NCBI Taxonomy" id="2984192"/>
    <lineage>
        <taxon>Bacteria</taxon>
        <taxon>Pseudomonadati</taxon>
        <taxon>Pseudomonadota</taxon>
        <taxon>Betaproteobacteria</taxon>
        <taxon>Burkholderiales</taxon>
        <taxon>Sphaerotilaceae</taxon>
        <taxon>Pseudaquabacterium</taxon>
    </lineage>
</organism>
<evidence type="ECO:0000256" key="2">
    <source>
        <dbReference type="ARBA" id="ARBA00022692"/>
    </source>
</evidence>
<dbReference type="PROSITE" id="PS50846">
    <property type="entry name" value="HMA_2"/>
    <property type="match status" value="1"/>
</dbReference>
<dbReference type="InterPro" id="IPR036163">
    <property type="entry name" value="HMA_dom_sf"/>
</dbReference>
<dbReference type="RefSeq" id="WP_341409750.1">
    <property type="nucleotide sequence ID" value="NZ_JBBUTH010000003.1"/>
</dbReference>
<comment type="subcellular location">
    <subcellularLocation>
        <location evidence="1">Membrane</location>
        <topology evidence="1">Multi-pass membrane protein</topology>
    </subcellularLocation>
</comment>
<evidence type="ECO:0000313" key="8">
    <source>
        <dbReference type="Proteomes" id="UP001365405"/>
    </source>
</evidence>
<feature type="transmembrane region" description="Helical" evidence="5">
    <location>
        <begin position="95"/>
        <end position="113"/>
    </location>
</feature>